<dbReference type="EMBL" id="KN834873">
    <property type="protein sequence ID" value="KIK51101.1"/>
    <property type="molecule type" value="Genomic_DNA"/>
</dbReference>
<dbReference type="HOGENOM" id="CLU_214132_0_0_1"/>
<protein>
    <submittedName>
        <fullName evidence="2">Uncharacterized protein</fullName>
    </submittedName>
</protein>
<proteinExistence type="predicted"/>
<keyword evidence="3" id="KW-1185">Reference proteome</keyword>
<organism evidence="2 3">
    <name type="scientific">Collybiopsis luxurians FD-317 M1</name>
    <dbReference type="NCBI Taxonomy" id="944289"/>
    <lineage>
        <taxon>Eukaryota</taxon>
        <taxon>Fungi</taxon>
        <taxon>Dikarya</taxon>
        <taxon>Basidiomycota</taxon>
        <taxon>Agaricomycotina</taxon>
        <taxon>Agaricomycetes</taxon>
        <taxon>Agaricomycetidae</taxon>
        <taxon>Agaricales</taxon>
        <taxon>Marasmiineae</taxon>
        <taxon>Omphalotaceae</taxon>
        <taxon>Collybiopsis</taxon>
        <taxon>Collybiopsis luxurians</taxon>
    </lineage>
</organism>
<accession>A0A0D0BA15</accession>
<gene>
    <name evidence="2" type="ORF">GYMLUDRAFT_50766</name>
</gene>
<feature type="non-terminal residue" evidence="2">
    <location>
        <position position="53"/>
    </location>
</feature>
<sequence length="53" mass="6434">MHRKTSTGRPKTALSCQLKQLRCNCVFLEKDKERKKERERKRKKELVQKEKTC</sequence>
<evidence type="ECO:0000313" key="2">
    <source>
        <dbReference type="EMBL" id="KIK51101.1"/>
    </source>
</evidence>
<evidence type="ECO:0000313" key="3">
    <source>
        <dbReference type="Proteomes" id="UP000053593"/>
    </source>
</evidence>
<name>A0A0D0BA15_9AGAR</name>
<feature type="region of interest" description="Disordered" evidence="1">
    <location>
        <begin position="33"/>
        <end position="53"/>
    </location>
</feature>
<reference evidence="2 3" key="1">
    <citation type="submission" date="2014-04" db="EMBL/GenBank/DDBJ databases">
        <title>Evolutionary Origins and Diversification of the Mycorrhizal Mutualists.</title>
        <authorList>
            <consortium name="DOE Joint Genome Institute"/>
            <consortium name="Mycorrhizal Genomics Consortium"/>
            <person name="Kohler A."/>
            <person name="Kuo A."/>
            <person name="Nagy L.G."/>
            <person name="Floudas D."/>
            <person name="Copeland A."/>
            <person name="Barry K.W."/>
            <person name="Cichocki N."/>
            <person name="Veneault-Fourrey C."/>
            <person name="LaButti K."/>
            <person name="Lindquist E.A."/>
            <person name="Lipzen A."/>
            <person name="Lundell T."/>
            <person name="Morin E."/>
            <person name="Murat C."/>
            <person name="Riley R."/>
            <person name="Ohm R."/>
            <person name="Sun H."/>
            <person name="Tunlid A."/>
            <person name="Henrissat B."/>
            <person name="Grigoriev I.V."/>
            <person name="Hibbett D.S."/>
            <person name="Martin F."/>
        </authorList>
    </citation>
    <scope>NUCLEOTIDE SEQUENCE [LARGE SCALE GENOMIC DNA]</scope>
    <source>
        <strain evidence="2 3">FD-317 M1</strain>
    </source>
</reference>
<dbReference type="Proteomes" id="UP000053593">
    <property type="component" value="Unassembled WGS sequence"/>
</dbReference>
<evidence type="ECO:0000256" key="1">
    <source>
        <dbReference type="SAM" id="MobiDB-lite"/>
    </source>
</evidence>
<dbReference type="AlphaFoldDB" id="A0A0D0BA15"/>